<evidence type="ECO:0000313" key="2">
    <source>
        <dbReference type="Proteomes" id="UP000196320"/>
    </source>
</evidence>
<gene>
    <name evidence="1" type="ORF">FM104_01130</name>
</gene>
<evidence type="ECO:0000313" key="1">
    <source>
        <dbReference type="EMBL" id="SJN16916.1"/>
    </source>
</evidence>
<dbReference type="EMBL" id="FUKO01000004">
    <property type="protein sequence ID" value="SJN16916.1"/>
    <property type="molecule type" value="Genomic_DNA"/>
</dbReference>
<sequence>MTTPAQTLYDLLAKPHQGQAPDAAEDAARNLGARVTAPELKAIAARAQRVPTTVKKVIDRMEHQR</sequence>
<name>A0A1R4IB16_9MICO</name>
<dbReference type="AlphaFoldDB" id="A0A1R4IB16"/>
<accession>A0A1R4IB16</accession>
<keyword evidence="2" id="KW-1185">Reference proteome</keyword>
<organism evidence="1 2">
    <name type="scientific">Microbacterium esteraromaticum</name>
    <dbReference type="NCBI Taxonomy" id="57043"/>
    <lineage>
        <taxon>Bacteria</taxon>
        <taxon>Bacillati</taxon>
        <taxon>Actinomycetota</taxon>
        <taxon>Actinomycetes</taxon>
        <taxon>Micrococcales</taxon>
        <taxon>Microbacteriaceae</taxon>
        <taxon>Microbacterium</taxon>
    </lineage>
</organism>
<proteinExistence type="predicted"/>
<protein>
    <submittedName>
        <fullName evidence="1">Uncharacterized protein</fullName>
    </submittedName>
</protein>
<dbReference type="Proteomes" id="UP000196320">
    <property type="component" value="Unassembled WGS sequence"/>
</dbReference>
<reference evidence="1 2" key="1">
    <citation type="submission" date="2017-02" db="EMBL/GenBank/DDBJ databases">
        <authorList>
            <person name="Peterson S.W."/>
        </authorList>
    </citation>
    <scope>NUCLEOTIDE SEQUENCE [LARGE SCALE GENOMIC DNA]</scope>
    <source>
        <strain evidence="1 2">B Mb 05.01</strain>
    </source>
</reference>